<dbReference type="PROSITE" id="PS51257">
    <property type="entry name" value="PROKAR_LIPOPROTEIN"/>
    <property type="match status" value="1"/>
</dbReference>
<dbReference type="AlphaFoldDB" id="A0A4Y6PWW8"/>
<evidence type="ECO:0000256" key="1">
    <source>
        <dbReference type="SAM" id="MobiDB-lite"/>
    </source>
</evidence>
<feature type="compositionally biased region" description="Basic and acidic residues" evidence="1">
    <location>
        <begin position="69"/>
        <end position="83"/>
    </location>
</feature>
<name>A0A4Y6PWW8_PERCE</name>
<feature type="region of interest" description="Disordered" evidence="1">
    <location>
        <begin position="67"/>
        <end position="110"/>
    </location>
</feature>
<protein>
    <submittedName>
        <fullName evidence="2">Uncharacterized protein</fullName>
    </submittedName>
</protein>
<reference evidence="2 3" key="1">
    <citation type="submission" date="2019-06" db="EMBL/GenBank/DDBJ databases">
        <title>Persicimonas caeni gen. nov., sp. nov., a predatory bacterium isolated from solar saltern.</title>
        <authorList>
            <person name="Wang S."/>
        </authorList>
    </citation>
    <scope>NUCLEOTIDE SEQUENCE [LARGE SCALE GENOMIC DNA]</scope>
    <source>
        <strain evidence="2 3">YN101</strain>
    </source>
</reference>
<proteinExistence type="predicted"/>
<organism evidence="2 3">
    <name type="scientific">Persicimonas caeni</name>
    <dbReference type="NCBI Taxonomy" id="2292766"/>
    <lineage>
        <taxon>Bacteria</taxon>
        <taxon>Deltaproteobacteria</taxon>
        <taxon>Bradymonadales</taxon>
        <taxon>Bradymonadaceae</taxon>
        <taxon>Persicimonas</taxon>
    </lineage>
</organism>
<gene>
    <name evidence="2" type="ORF">FIV42_19270</name>
</gene>
<feature type="compositionally biased region" description="Low complexity" evidence="1">
    <location>
        <begin position="88"/>
        <end position="110"/>
    </location>
</feature>
<accession>A0A4Y6PWW8</accession>
<dbReference type="RefSeq" id="WP_141199269.1">
    <property type="nucleotide sequence ID" value="NZ_CP041186.1"/>
</dbReference>
<accession>A0A5B8Y9S3</accession>
<sequence length="314" mass="32372">MPRLIVLMTVTAALLSACQTDLNVEELPFSCTGPSDCLSGFECVPVGDGSELKQCVRVGANVDASDATADARDVAQDAERDTSVDVGPDSADTSDVTDAVDTTDTTDTPSDADSCANITCSSGEQCVDGACVEAECTTDNECGFREVCEDNQCTSLVYGSIVIEDTTSQGALDCKATSPSPGADIFGVQLFAADGTPIAMGQVDEANLTPIAGNQYDDPSVINSATSATCTGDEQESPEYVSLGCNGATLRVVFSAAGSSIELTDGMVVEIGEYDSACDQFATDESYQVYKCTRSGDHCIVIASGLSGQSSVNL</sequence>
<dbReference type="EMBL" id="CP041186">
    <property type="protein sequence ID" value="QDG52806.1"/>
    <property type="molecule type" value="Genomic_DNA"/>
</dbReference>
<dbReference type="Proteomes" id="UP000315995">
    <property type="component" value="Chromosome"/>
</dbReference>
<keyword evidence="3" id="KW-1185">Reference proteome</keyword>
<evidence type="ECO:0000313" key="3">
    <source>
        <dbReference type="Proteomes" id="UP000315995"/>
    </source>
</evidence>
<evidence type="ECO:0000313" key="2">
    <source>
        <dbReference type="EMBL" id="QDG52806.1"/>
    </source>
</evidence>